<evidence type="ECO:0008006" key="3">
    <source>
        <dbReference type="Google" id="ProtNLM"/>
    </source>
</evidence>
<dbReference type="InterPro" id="IPR027417">
    <property type="entry name" value="P-loop_NTPase"/>
</dbReference>
<proteinExistence type="predicted"/>
<keyword evidence="2" id="KW-1185">Reference proteome</keyword>
<evidence type="ECO:0000313" key="1">
    <source>
        <dbReference type="EMBL" id="KAH7234695.1"/>
    </source>
</evidence>
<dbReference type="EMBL" id="JAGMUX010000017">
    <property type="protein sequence ID" value="KAH7234695.1"/>
    <property type="molecule type" value="Genomic_DNA"/>
</dbReference>
<organism evidence="1 2">
    <name type="scientific">Fusarium redolens</name>
    <dbReference type="NCBI Taxonomy" id="48865"/>
    <lineage>
        <taxon>Eukaryota</taxon>
        <taxon>Fungi</taxon>
        <taxon>Dikarya</taxon>
        <taxon>Ascomycota</taxon>
        <taxon>Pezizomycotina</taxon>
        <taxon>Sordariomycetes</taxon>
        <taxon>Hypocreomycetidae</taxon>
        <taxon>Hypocreales</taxon>
        <taxon>Nectriaceae</taxon>
        <taxon>Fusarium</taxon>
        <taxon>Fusarium redolens species complex</taxon>
    </lineage>
</organism>
<dbReference type="GeneID" id="70228124"/>
<dbReference type="OrthoDB" id="6513042at2759"/>
<sequence length="762" mass="85625">MPMCFDELVLYPVFIASRKGELLLKMSLIDRLAKMAEDSNMKPCALLFGDDGTIIASAPSLGLRTKLRAQVGTVNPPSADPYFGFHLTVRRDPGQYTSEEEGQGVCYAYDPSLDKPVLADFRITVKFPRGRISCSYLPVPEVIQTKFARVQNWQGFTYLVVRLDHSSRPTIQGYKKQYFNPPEPKLQGWICLTSSNMYTKEWNGFDDDDAHITAVNQSVIQDTLWVHREAELIADERFPAYFISPIEAFYEGDGLHLVVPVPKAWRELHDLAWRRLTMISSLLTIRIYDVVTPKHPEPALWVGKIIEWSDSVADLNAHPIQDHELILRNSISLVFESGIVEAERKVENMRIFAPSARPTNPQAWGMALDAAGNILAPHRLNTDERQTYDRVMLNMDVHRAVLRGTGFYEVLARQWNGLRIGYLPTMCYTLHDDPYLVQCIIEEAKHYDRDRFREYLMQCELNIGLIIGPPGSGKTTTGAAAALAMQAKLGQILCSGPSHASIDIFASCLDQRARAVARRYNTIVPAGDPDRCYHRFVIRMYRPGDEITAVIQLLKNPQDIDWAANMGEFFPGSQWKLHLSLAYWFLVIVRSNAVPPLDADSKPALRTIQNAIDTHPDVLPLRQVATGQISWDQYASTPHAIAILQKVMCKIMDEADFLCVHPSDAELTPIPGWKRNLARGLAVDEAGSMSRADFYGLWGNTLLHCFLFGDPNQPSPTMMTTHEKDAAGNLHNRFAADGAVSPLTFLMATGIPVFRLEASTHD</sequence>
<dbReference type="Gene3D" id="3.40.50.300">
    <property type="entry name" value="P-loop containing nucleotide triphosphate hydrolases"/>
    <property type="match status" value="1"/>
</dbReference>
<dbReference type="SUPFAM" id="SSF52540">
    <property type="entry name" value="P-loop containing nucleoside triphosphate hydrolases"/>
    <property type="match status" value="1"/>
</dbReference>
<evidence type="ECO:0000313" key="2">
    <source>
        <dbReference type="Proteomes" id="UP000720189"/>
    </source>
</evidence>
<protein>
    <recommendedName>
        <fullName evidence="3">DNA2/NAM7 helicase helicase domain-containing protein</fullName>
    </recommendedName>
</protein>
<name>A0A9P9G9V5_FUSRE</name>
<reference evidence="1" key="1">
    <citation type="journal article" date="2021" name="Nat. Commun.">
        <title>Genetic determinants of endophytism in the Arabidopsis root mycobiome.</title>
        <authorList>
            <person name="Mesny F."/>
            <person name="Miyauchi S."/>
            <person name="Thiergart T."/>
            <person name="Pickel B."/>
            <person name="Atanasova L."/>
            <person name="Karlsson M."/>
            <person name="Huettel B."/>
            <person name="Barry K.W."/>
            <person name="Haridas S."/>
            <person name="Chen C."/>
            <person name="Bauer D."/>
            <person name="Andreopoulos W."/>
            <person name="Pangilinan J."/>
            <person name="LaButti K."/>
            <person name="Riley R."/>
            <person name="Lipzen A."/>
            <person name="Clum A."/>
            <person name="Drula E."/>
            <person name="Henrissat B."/>
            <person name="Kohler A."/>
            <person name="Grigoriev I.V."/>
            <person name="Martin F.M."/>
            <person name="Hacquard S."/>
        </authorList>
    </citation>
    <scope>NUCLEOTIDE SEQUENCE</scope>
    <source>
        <strain evidence="1">MPI-CAGE-AT-0023</strain>
    </source>
</reference>
<gene>
    <name evidence="1" type="ORF">BKA55DRAFT_679472</name>
</gene>
<dbReference type="AlphaFoldDB" id="A0A9P9G9V5"/>
<accession>A0A9P9G9V5</accession>
<dbReference type="Proteomes" id="UP000720189">
    <property type="component" value="Unassembled WGS sequence"/>
</dbReference>
<dbReference type="RefSeq" id="XP_046044460.1">
    <property type="nucleotide sequence ID" value="XM_046198170.1"/>
</dbReference>
<comment type="caution">
    <text evidence="1">The sequence shown here is derived from an EMBL/GenBank/DDBJ whole genome shotgun (WGS) entry which is preliminary data.</text>
</comment>